<organism evidence="2 3">
    <name type="scientific">Colletotrichum spaethianum</name>
    <dbReference type="NCBI Taxonomy" id="700344"/>
    <lineage>
        <taxon>Eukaryota</taxon>
        <taxon>Fungi</taxon>
        <taxon>Dikarya</taxon>
        <taxon>Ascomycota</taxon>
        <taxon>Pezizomycotina</taxon>
        <taxon>Sordariomycetes</taxon>
        <taxon>Hypocreomycetidae</taxon>
        <taxon>Glomerellales</taxon>
        <taxon>Glomerellaceae</taxon>
        <taxon>Colletotrichum</taxon>
        <taxon>Colletotrichum spaethianum species complex</taxon>
    </lineage>
</organism>
<sequence length="270" mass="28745">MTSPYANPGISNAANPSRFGYHHGPIPNPNDGWVPDGMNPACASHMLNTNSIDAEVREAHDAGRAYTVTTEMNANAPNPASNLSSINTGVCDIVVDAATGAMCGTVTASQPAQRRHIRTAHAGAVTNRPRVNTTVAEEAAGKTAIQNWVRSGGWRHANYIREPGVGPEGGLIHTYADGMEELARNDANFAATYGTHFHRPRSGSAPPSSRKRKNRGGPPREESPPSPSPAPPRKKATPRKKGKAPASSSRVLRSARPAQEEIKFENPNEI</sequence>
<keyword evidence="3" id="KW-1185">Reference proteome</keyword>
<comment type="caution">
    <text evidence="2">The sequence shown here is derived from an EMBL/GenBank/DDBJ whole genome shotgun (WGS) entry which is preliminary data.</text>
</comment>
<dbReference type="AlphaFoldDB" id="A0AA37LE93"/>
<feature type="region of interest" description="Disordered" evidence="1">
    <location>
        <begin position="195"/>
        <end position="270"/>
    </location>
</feature>
<name>A0AA37LE93_9PEZI</name>
<dbReference type="GeneID" id="73325847"/>
<evidence type="ECO:0000313" key="3">
    <source>
        <dbReference type="Proteomes" id="UP001055115"/>
    </source>
</evidence>
<dbReference type="Proteomes" id="UP001055115">
    <property type="component" value="Unassembled WGS sequence"/>
</dbReference>
<protein>
    <submittedName>
        <fullName evidence="2">Uncharacterized protein</fullName>
    </submittedName>
</protein>
<feature type="compositionally biased region" description="Basic and acidic residues" evidence="1">
    <location>
        <begin position="258"/>
        <end position="270"/>
    </location>
</feature>
<feature type="compositionally biased region" description="Basic residues" evidence="1">
    <location>
        <begin position="232"/>
        <end position="243"/>
    </location>
</feature>
<gene>
    <name evidence="2" type="ORF">ColSpa_05045</name>
</gene>
<evidence type="ECO:0000256" key="1">
    <source>
        <dbReference type="SAM" id="MobiDB-lite"/>
    </source>
</evidence>
<evidence type="ECO:0000313" key="2">
    <source>
        <dbReference type="EMBL" id="GKT44864.1"/>
    </source>
</evidence>
<proteinExistence type="predicted"/>
<dbReference type="RefSeq" id="XP_049127214.1">
    <property type="nucleotide sequence ID" value="XM_049271257.1"/>
</dbReference>
<reference evidence="2 3" key="1">
    <citation type="submission" date="2022-03" db="EMBL/GenBank/DDBJ databases">
        <title>Genome data of Colletotrichum spp.</title>
        <authorList>
            <person name="Utami Y.D."/>
            <person name="Hiruma K."/>
        </authorList>
    </citation>
    <scope>NUCLEOTIDE SEQUENCE [LARGE SCALE GENOMIC DNA]</scope>
    <source>
        <strain evidence="2 3">MAFF 239500</strain>
    </source>
</reference>
<accession>A0AA37LE93</accession>
<dbReference type="EMBL" id="BQXU01000011">
    <property type="protein sequence ID" value="GKT44864.1"/>
    <property type="molecule type" value="Genomic_DNA"/>
</dbReference>